<dbReference type="GO" id="GO:0005525">
    <property type="term" value="F:GTP binding"/>
    <property type="evidence" value="ECO:0007669"/>
    <property type="project" value="UniProtKB-KW"/>
</dbReference>
<dbReference type="PANTHER" id="PTHR46152:SF3">
    <property type="entry name" value="NF-KAPPA-B INHIBITOR-INTERACTING RAS-LIKE PROTEIN"/>
    <property type="match status" value="1"/>
</dbReference>
<dbReference type="PROSITE" id="PS51419">
    <property type="entry name" value="RAB"/>
    <property type="match status" value="1"/>
</dbReference>
<dbReference type="PANTHER" id="PTHR46152">
    <property type="entry name" value="NF-KAPPA-B INHIBITOR-INTERACTING RAS-LIKE PROTEIN"/>
    <property type="match status" value="1"/>
</dbReference>
<dbReference type="EMBL" id="JAMKOV010000013">
    <property type="protein sequence ID" value="KAI8037301.1"/>
    <property type="molecule type" value="Genomic_DNA"/>
</dbReference>
<dbReference type="PROSITE" id="PS51421">
    <property type="entry name" value="RAS"/>
    <property type="match status" value="1"/>
</dbReference>
<dbReference type="InterPro" id="IPR001806">
    <property type="entry name" value="Small_GTPase"/>
</dbReference>
<keyword evidence="5" id="KW-1185">Reference proteome</keyword>
<keyword evidence="2" id="KW-0547">Nucleotide-binding</keyword>
<dbReference type="GO" id="GO:0043124">
    <property type="term" value="P:negative regulation of canonical NF-kappaB signal transduction"/>
    <property type="evidence" value="ECO:0007669"/>
    <property type="project" value="InterPro"/>
</dbReference>
<keyword evidence="3" id="KW-0342">GTP-binding</keyword>
<evidence type="ECO:0000256" key="1">
    <source>
        <dbReference type="ARBA" id="ARBA00008094"/>
    </source>
</evidence>
<comment type="caution">
    <text evidence="4">The sequence shown here is derived from an EMBL/GenBank/DDBJ whole genome shotgun (WGS) entry which is preliminary data.</text>
</comment>
<dbReference type="GO" id="GO:0032484">
    <property type="term" value="P:Ral protein signal transduction"/>
    <property type="evidence" value="ECO:0007669"/>
    <property type="project" value="TreeGrafter"/>
</dbReference>
<accession>A0A9P9YHY0</accession>
<evidence type="ECO:0000313" key="4">
    <source>
        <dbReference type="EMBL" id="KAI8037301.1"/>
    </source>
</evidence>
<dbReference type="Gene3D" id="3.40.50.300">
    <property type="entry name" value="P-loop containing nucleotide triphosphate hydrolases"/>
    <property type="match status" value="1"/>
</dbReference>
<dbReference type="OrthoDB" id="10002389at2759"/>
<reference evidence="4" key="1">
    <citation type="journal article" date="2023" name="Genome Biol. Evol.">
        <title>Long-read-based Genome Assembly of Drosophila gunungcola Reveals Fewer Chemosensory Genes in Flower-breeding Species.</title>
        <authorList>
            <person name="Negi A."/>
            <person name="Liao B.Y."/>
            <person name="Yeh S.D."/>
        </authorList>
    </citation>
    <scope>NUCLEOTIDE SEQUENCE</scope>
    <source>
        <strain evidence="4">Sukarami</strain>
    </source>
</reference>
<name>A0A9P9YHY0_9MUSC</name>
<evidence type="ECO:0000313" key="5">
    <source>
        <dbReference type="Proteomes" id="UP001059596"/>
    </source>
</evidence>
<dbReference type="AlphaFoldDB" id="A0A9P9YHY0"/>
<dbReference type="FunFam" id="3.40.50.300:FF:002473">
    <property type="entry name" value="KappaB-Ras, isoform B"/>
    <property type="match status" value="1"/>
</dbReference>
<proteinExistence type="inferred from homology"/>
<dbReference type="Pfam" id="PF00071">
    <property type="entry name" value="Ras"/>
    <property type="match status" value="1"/>
</dbReference>
<dbReference type="InterPro" id="IPR027417">
    <property type="entry name" value="P-loop_NTPase"/>
</dbReference>
<evidence type="ECO:0008006" key="6">
    <source>
        <dbReference type="Google" id="ProtNLM"/>
    </source>
</evidence>
<evidence type="ECO:0000256" key="2">
    <source>
        <dbReference type="ARBA" id="ARBA00022741"/>
    </source>
</evidence>
<sequence>MALGHTSERPAKVLFIFFVTPISPGRTMLNAKIGKVGKVLVCGMKGVGKTALIEQLVYGHVNPETELHPTIEDIYVASVDTGRGGARETLRIYDTAGLQGEQQQLPRHYLQFPDAFVLVYDPMDPRSLDMLADIKTDIEKHKEKKEIPVVVLANVRARAAPNPVEKVMDRANIWCQRERIKHYTVNAMERPSLYEPFTSLCARLHPAQTKSTFPQLRQVMQNRQKSEA</sequence>
<organism evidence="4 5">
    <name type="scientific">Drosophila gunungcola</name>
    <name type="common">fruit fly</name>
    <dbReference type="NCBI Taxonomy" id="103775"/>
    <lineage>
        <taxon>Eukaryota</taxon>
        <taxon>Metazoa</taxon>
        <taxon>Ecdysozoa</taxon>
        <taxon>Arthropoda</taxon>
        <taxon>Hexapoda</taxon>
        <taxon>Insecta</taxon>
        <taxon>Pterygota</taxon>
        <taxon>Neoptera</taxon>
        <taxon>Endopterygota</taxon>
        <taxon>Diptera</taxon>
        <taxon>Brachycera</taxon>
        <taxon>Muscomorpha</taxon>
        <taxon>Ephydroidea</taxon>
        <taxon>Drosophilidae</taxon>
        <taxon>Drosophila</taxon>
        <taxon>Sophophora</taxon>
    </lineage>
</organism>
<evidence type="ECO:0000256" key="3">
    <source>
        <dbReference type="ARBA" id="ARBA00023134"/>
    </source>
</evidence>
<dbReference type="InterPro" id="IPR042227">
    <property type="entry name" value="KBRS"/>
</dbReference>
<dbReference type="CDD" id="cd00882">
    <property type="entry name" value="Ras_like_GTPase"/>
    <property type="match status" value="1"/>
</dbReference>
<dbReference type="GO" id="GO:0032794">
    <property type="term" value="F:GTPase activating protein binding"/>
    <property type="evidence" value="ECO:0007669"/>
    <property type="project" value="TreeGrafter"/>
</dbReference>
<protein>
    <recommendedName>
        <fullName evidence="6">Kappa B-Ras</fullName>
    </recommendedName>
</protein>
<comment type="similarity">
    <text evidence="1">Belongs to the small GTPase superfamily. Ras family. KappaB-Ras subfamily.</text>
</comment>
<dbReference type="GO" id="GO:0003924">
    <property type="term" value="F:GTPase activity"/>
    <property type="evidence" value="ECO:0007669"/>
    <property type="project" value="InterPro"/>
</dbReference>
<gene>
    <name evidence="4" type="ORF">M5D96_010052</name>
</gene>
<dbReference type="Proteomes" id="UP001059596">
    <property type="component" value="Unassembled WGS sequence"/>
</dbReference>
<dbReference type="SUPFAM" id="SSF52540">
    <property type="entry name" value="P-loop containing nucleoside triphosphate hydrolases"/>
    <property type="match status" value="1"/>
</dbReference>
<dbReference type="SMART" id="SM00173">
    <property type="entry name" value="RAS"/>
    <property type="match status" value="1"/>
</dbReference>